<name>A0A969PNE1_9BACI</name>
<feature type="region of interest" description="Disordered" evidence="1">
    <location>
        <begin position="29"/>
        <end position="52"/>
    </location>
</feature>
<organism evidence="3 4">
    <name type="scientific">Alkalicoccus luteus</name>
    <dbReference type="NCBI Taxonomy" id="1237094"/>
    <lineage>
        <taxon>Bacteria</taxon>
        <taxon>Bacillati</taxon>
        <taxon>Bacillota</taxon>
        <taxon>Bacilli</taxon>
        <taxon>Bacillales</taxon>
        <taxon>Bacillaceae</taxon>
        <taxon>Alkalicoccus</taxon>
    </lineage>
</organism>
<accession>A0A969PNE1</accession>
<evidence type="ECO:0000313" key="4">
    <source>
        <dbReference type="Proteomes" id="UP000752012"/>
    </source>
</evidence>
<keyword evidence="2" id="KW-0732">Signal</keyword>
<evidence type="ECO:0000256" key="2">
    <source>
        <dbReference type="SAM" id="SignalP"/>
    </source>
</evidence>
<evidence type="ECO:0000256" key="1">
    <source>
        <dbReference type="SAM" id="MobiDB-lite"/>
    </source>
</evidence>
<dbReference type="AlphaFoldDB" id="A0A969PNE1"/>
<feature type="signal peptide" evidence="2">
    <location>
        <begin position="1"/>
        <end position="20"/>
    </location>
</feature>
<comment type="caution">
    <text evidence="3">The sequence shown here is derived from an EMBL/GenBank/DDBJ whole genome shotgun (WGS) entry which is preliminary data.</text>
</comment>
<protein>
    <submittedName>
        <fullName evidence="3">Uncharacterized protein</fullName>
    </submittedName>
</protein>
<dbReference type="PROSITE" id="PS51257">
    <property type="entry name" value="PROKAR_LIPOPROTEIN"/>
    <property type="match status" value="1"/>
</dbReference>
<dbReference type="RefSeq" id="WP_168005937.1">
    <property type="nucleotide sequence ID" value="NZ_JAATHJ010000008.1"/>
</dbReference>
<dbReference type="EMBL" id="JAATHJ010000008">
    <property type="protein sequence ID" value="NJP37407.1"/>
    <property type="molecule type" value="Genomic_DNA"/>
</dbReference>
<evidence type="ECO:0000313" key="3">
    <source>
        <dbReference type="EMBL" id="NJP37407.1"/>
    </source>
</evidence>
<keyword evidence="4" id="KW-1185">Reference proteome</keyword>
<dbReference type="Proteomes" id="UP000752012">
    <property type="component" value="Unassembled WGS sequence"/>
</dbReference>
<proteinExistence type="predicted"/>
<reference evidence="3 4" key="1">
    <citation type="submission" date="2020-03" db="EMBL/GenBank/DDBJ databases">
        <title>Assessment of the enzymatic potential of alkaline-tolerant lipase obtained from Bacillus luteus H11 (technogenic soil) for the bioremediation of saline soils contaminated with petroleum substances.</title>
        <authorList>
            <person name="Kalwasinska A."/>
        </authorList>
    </citation>
    <scope>NUCLEOTIDE SEQUENCE [LARGE SCALE GENOMIC DNA]</scope>
    <source>
        <strain evidence="3 4">H11</strain>
    </source>
</reference>
<feature type="compositionally biased region" description="Acidic residues" evidence="1">
    <location>
        <begin position="43"/>
        <end position="52"/>
    </location>
</feature>
<feature type="chain" id="PRO_5036741562" evidence="2">
    <location>
        <begin position="21"/>
        <end position="52"/>
    </location>
</feature>
<gene>
    <name evidence="3" type="ORF">HCN83_07375</name>
</gene>
<sequence length="52" mass="5601">MKKKLMVTALASMFSVGALAACGDMEGNEIENEPMENNGMENDGMEDNDADM</sequence>